<feature type="chain" id="PRO_5041934187" evidence="1">
    <location>
        <begin position="21"/>
        <end position="140"/>
    </location>
</feature>
<keyword evidence="3" id="KW-1185">Reference proteome</keyword>
<comment type="caution">
    <text evidence="2">The sequence shown here is derived from an EMBL/GenBank/DDBJ whole genome shotgun (WGS) entry which is preliminary data.</text>
</comment>
<dbReference type="AlphaFoldDB" id="A0AAD4DIA1"/>
<gene>
    <name evidence="2" type="ORF">BGZ95_005711</name>
</gene>
<name>A0AAD4DIA1_9FUNG</name>
<accession>A0AAD4DIA1</accession>
<evidence type="ECO:0000313" key="3">
    <source>
        <dbReference type="Proteomes" id="UP001194580"/>
    </source>
</evidence>
<dbReference type="Proteomes" id="UP001194580">
    <property type="component" value="Unassembled WGS sequence"/>
</dbReference>
<organism evidence="2 3">
    <name type="scientific">Linnemannia exigua</name>
    <dbReference type="NCBI Taxonomy" id="604196"/>
    <lineage>
        <taxon>Eukaryota</taxon>
        <taxon>Fungi</taxon>
        <taxon>Fungi incertae sedis</taxon>
        <taxon>Mucoromycota</taxon>
        <taxon>Mortierellomycotina</taxon>
        <taxon>Mortierellomycetes</taxon>
        <taxon>Mortierellales</taxon>
        <taxon>Mortierellaceae</taxon>
        <taxon>Linnemannia</taxon>
    </lineage>
</organism>
<dbReference type="EMBL" id="JAAAIL010000264">
    <property type="protein sequence ID" value="KAG0277576.1"/>
    <property type="molecule type" value="Genomic_DNA"/>
</dbReference>
<keyword evidence="1" id="KW-0732">Signal</keyword>
<sequence>MKITFALSALLAMAATAVSASPTDVTLSPRAACTDISLFWKRLSPNNRNDPVIDLHAFELVVAGKYQKSIPFQTTSGNAKDNYKETRKSDDGLWTVTHTDRNEGPVTLKAKGKEYRFNRYNRGKSELRLMTFEYFHCIEW</sequence>
<evidence type="ECO:0000256" key="1">
    <source>
        <dbReference type="SAM" id="SignalP"/>
    </source>
</evidence>
<feature type="signal peptide" evidence="1">
    <location>
        <begin position="1"/>
        <end position="20"/>
    </location>
</feature>
<reference evidence="2" key="1">
    <citation type="journal article" date="2020" name="Fungal Divers.">
        <title>Resolving the Mortierellaceae phylogeny through synthesis of multi-gene phylogenetics and phylogenomics.</title>
        <authorList>
            <person name="Vandepol N."/>
            <person name="Liber J."/>
            <person name="Desiro A."/>
            <person name="Na H."/>
            <person name="Kennedy M."/>
            <person name="Barry K."/>
            <person name="Grigoriev I.V."/>
            <person name="Miller A.N."/>
            <person name="O'Donnell K."/>
            <person name="Stajich J.E."/>
            <person name="Bonito G."/>
        </authorList>
    </citation>
    <scope>NUCLEOTIDE SEQUENCE</scope>
    <source>
        <strain evidence="2">NRRL 28262</strain>
    </source>
</reference>
<evidence type="ECO:0000313" key="2">
    <source>
        <dbReference type="EMBL" id="KAG0277576.1"/>
    </source>
</evidence>
<protein>
    <submittedName>
        <fullName evidence="2">Uncharacterized protein</fullName>
    </submittedName>
</protein>
<proteinExistence type="predicted"/>